<evidence type="ECO:0000313" key="1">
    <source>
        <dbReference type="EMBL" id="CAG4917436.1"/>
    </source>
</evidence>
<reference evidence="1 2" key="1">
    <citation type="submission" date="2021-04" db="EMBL/GenBank/DDBJ databases">
        <authorList>
            <person name="Vanwijnsberghe S."/>
        </authorList>
    </citation>
    <scope>NUCLEOTIDE SEQUENCE [LARGE SCALE GENOMIC DNA]</scope>
    <source>
        <strain evidence="1 2">LMG 32171</strain>
    </source>
</reference>
<evidence type="ECO:0000313" key="2">
    <source>
        <dbReference type="Proteomes" id="UP000789752"/>
    </source>
</evidence>
<dbReference type="RefSeq" id="WP_228982245.1">
    <property type="nucleotide sequence ID" value="NZ_CAJQYY010000029.1"/>
</dbReference>
<organism evidence="1 2">
    <name type="scientific">Paraburkholderia gardini</name>
    <dbReference type="NCBI Taxonomy" id="2823469"/>
    <lineage>
        <taxon>Bacteria</taxon>
        <taxon>Pseudomonadati</taxon>
        <taxon>Pseudomonadota</taxon>
        <taxon>Betaproteobacteria</taxon>
        <taxon>Burkholderiales</taxon>
        <taxon>Burkholderiaceae</taxon>
        <taxon>Paraburkholderia</taxon>
    </lineage>
</organism>
<sequence length="68" mass="7601">MRTTVTIDDALYEKALEVADPDMDKSDIFREAIKTFVRVQAAKRLAALGGTMPDMQDVSRRRSEPGSQ</sequence>
<dbReference type="Proteomes" id="UP000789752">
    <property type="component" value="Unassembled WGS sequence"/>
</dbReference>
<dbReference type="EMBL" id="CAJQYY010000029">
    <property type="protein sequence ID" value="CAG4917436.1"/>
    <property type="molecule type" value="Genomic_DNA"/>
</dbReference>
<keyword evidence="2" id="KW-1185">Reference proteome</keyword>
<proteinExistence type="predicted"/>
<accession>A0ABN7QSW7</accession>
<comment type="caution">
    <text evidence="1">The sequence shown here is derived from an EMBL/GenBank/DDBJ whole genome shotgun (WGS) entry which is preliminary data.</text>
</comment>
<name>A0ABN7QSW7_9BURK</name>
<gene>
    <name evidence="1" type="ORF">R54767_04406</name>
</gene>
<protein>
    <submittedName>
        <fullName evidence="1">Antitoxin VapB32</fullName>
    </submittedName>
</protein>